<evidence type="ECO:0000313" key="9">
    <source>
        <dbReference type="Proteomes" id="UP000199585"/>
    </source>
</evidence>
<evidence type="ECO:0000313" key="8">
    <source>
        <dbReference type="EMBL" id="SEN71564.1"/>
    </source>
</evidence>
<keyword evidence="9" id="KW-1185">Reference proteome</keyword>
<evidence type="ECO:0000256" key="3">
    <source>
        <dbReference type="ARBA" id="ARBA00022692"/>
    </source>
</evidence>
<reference evidence="8 9" key="1">
    <citation type="submission" date="2016-10" db="EMBL/GenBank/DDBJ databases">
        <authorList>
            <person name="de Groot N.N."/>
        </authorList>
    </citation>
    <scope>NUCLEOTIDE SEQUENCE [LARGE SCALE GENOMIC DNA]</scope>
    <source>
        <strain evidence="8 9">DSM 16213</strain>
    </source>
</reference>
<feature type="transmembrane region" description="Helical" evidence="6">
    <location>
        <begin position="43"/>
        <end position="64"/>
    </location>
</feature>
<comment type="similarity">
    <text evidence="2">Belongs to the drug/metabolite transporter (DMT) superfamily. 10 TMS drug/metabolite exporter (DME) (TC 2.A.7.3) family.</text>
</comment>
<evidence type="ECO:0000256" key="5">
    <source>
        <dbReference type="ARBA" id="ARBA00023136"/>
    </source>
</evidence>
<dbReference type="AlphaFoldDB" id="A0A1H8ISM7"/>
<dbReference type="PANTHER" id="PTHR22911">
    <property type="entry name" value="ACYL-MALONYL CONDENSING ENZYME-RELATED"/>
    <property type="match status" value="1"/>
</dbReference>
<evidence type="ECO:0000256" key="1">
    <source>
        <dbReference type="ARBA" id="ARBA00004141"/>
    </source>
</evidence>
<accession>A0A1H8ISM7</accession>
<organism evidence="8 9">
    <name type="scientific">Loktanella fryxellensis</name>
    <dbReference type="NCBI Taxonomy" id="245187"/>
    <lineage>
        <taxon>Bacteria</taxon>
        <taxon>Pseudomonadati</taxon>
        <taxon>Pseudomonadota</taxon>
        <taxon>Alphaproteobacteria</taxon>
        <taxon>Rhodobacterales</taxon>
        <taxon>Roseobacteraceae</taxon>
        <taxon>Loktanella</taxon>
    </lineage>
</organism>
<dbReference type="Gene3D" id="1.10.3730.20">
    <property type="match status" value="1"/>
</dbReference>
<feature type="transmembrane region" description="Helical" evidence="6">
    <location>
        <begin position="110"/>
        <end position="126"/>
    </location>
</feature>
<feature type="transmembrane region" description="Helical" evidence="6">
    <location>
        <begin position="133"/>
        <end position="152"/>
    </location>
</feature>
<dbReference type="OrthoDB" id="9815809at2"/>
<dbReference type="GO" id="GO:0016020">
    <property type="term" value="C:membrane"/>
    <property type="evidence" value="ECO:0007669"/>
    <property type="project" value="UniProtKB-SubCell"/>
</dbReference>
<protein>
    <submittedName>
        <fullName evidence="8">Permease of the drug/metabolite transporter (DMT) superfamily</fullName>
    </submittedName>
</protein>
<name>A0A1H8ISM7_9RHOB</name>
<comment type="subcellular location">
    <subcellularLocation>
        <location evidence="1">Membrane</location>
        <topology evidence="1">Multi-pass membrane protein</topology>
    </subcellularLocation>
</comment>
<dbReference type="STRING" id="245187.SAMN04488003_12822"/>
<dbReference type="RefSeq" id="WP_089905347.1">
    <property type="nucleotide sequence ID" value="NZ_FOCI01000028.1"/>
</dbReference>
<keyword evidence="4 6" id="KW-1133">Transmembrane helix</keyword>
<feature type="domain" description="EamA" evidence="7">
    <location>
        <begin position="17"/>
        <end position="146"/>
    </location>
</feature>
<dbReference type="Pfam" id="PF00892">
    <property type="entry name" value="EamA"/>
    <property type="match status" value="2"/>
</dbReference>
<feature type="transmembrane region" description="Helical" evidence="6">
    <location>
        <begin position="158"/>
        <end position="178"/>
    </location>
</feature>
<dbReference type="InterPro" id="IPR000620">
    <property type="entry name" value="EamA_dom"/>
</dbReference>
<feature type="transmembrane region" description="Helical" evidence="6">
    <location>
        <begin position="273"/>
        <end position="290"/>
    </location>
</feature>
<feature type="transmembrane region" description="Helical" evidence="6">
    <location>
        <begin position="190"/>
        <end position="213"/>
    </location>
</feature>
<sequence length="299" mass="31692">MPPAPVTGTAAPRARDGVLWLVADMTLVTGMTVLVKLTGASLAAIQIVFLRAAVGLLLILPLVWTHRRDLWAMHDPWRNVLRVGCNAIALSANFMALTALPLAMANAIGYLRPIVTMLVATVLLSERTSRVRWVGSAGIVCGVAIAVGPDLQSTSGNVALGGLVAALAAVLFGSLAVVQTRALRRESPTVMMLFYTLGLTVLTAGPAIAVWQPVTPADWPALIAIGALGQAGQYCFLRAYRAQEATVLAPISYGSILFATAAGWIFFADRPSVHLIGGAVVILVCLLWIWRLDRPAIRL</sequence>
<feature type="domain" description="EamA" evidence="7">
    <location>
        <begin position="161"/>
        <end position="289"/>
    </location>
</feature>
<keyword evidence="5 6" id="KW-0472">Membrane</keyword>
<evidence type="ECO:0000256" key="4">
    <source>
        <dbReference type="ARBA" id="ARBA00022989"/>
    </source>
</evidence>
<dbReference type="InterPro" id="IPR037185">
    <property type="entry name" value="EmrE-like"/>
</dbReference>
<gene>
    <name evidence="8" type="ORF">SAMN04488003_12822</name>
</gene>
<evidence type="ECO:0000256" key="6">
    <source>
        <dbReference type="SAM" id="Phobius"/>
    </source>
</evidence>
<keyword evidence="3 6" id="KW-0812">Transmembrane</keyword>
<feature type="transmembrane region" description="Helical" evidence="6">
    <location>
        <begin position="18"/>
        <end position="37"/>
    </location>
</feature>
<feature type="transmembrane region" description="Helical" evidence="6">
    <location>
        <begin position="247"/>
        <end position="267"/>
    </location>
</feature>
<dbReference type="SUPFAM" id="SSF103481">
    <property type="entry name" value="Multidrug resistance efflux transporter EmrE"/>
    <property type="match status" value="2"/>
</dbReference>
<evidence type="ECO:0000256" key="2">
    <source>
        <dbReference type="ARBA" id="ARBA00009853"/>
    </source>
</evidence>
<dbReference type="EMBL" id="FOCI01000028">
    <property type="protein sequence ID" value="SEN71564.1"/>
    <property type="molecule type" value="Genomic_DNA"/>
</dbReference>
<evidence type="ECO:0000259" key="7">
    <source>
        <dbReference type="Pfam" id="PF00892"/>
    </source>
</evidence>
<proteinExistence type="inferred from homology"/>
<dbReference type="PANTHER" id="PTHR22911:SF6">
    <property type="entry name" value="SOLUTE CARRIER FAMILY 35 MEMBER G1"/>
    <property type="match status" value="1"/>
</dbReference>
<feature type="transmembrane region" description="Helical" evidence="6">
    <location>
        <begin position="219"/>
        <end position="240"/>
    </location>
</feature>
<dbReference type="Proteomes" id="UP000199585">
    <property type="component" value="Unassembled WGS sequence"/>
</dbReference>